<dbReference type="Gene3D" id="3.40.50.360">
    <property type="match status" value="1"/>
</dbReference>
<feature type="domain" description="Flavodoxin-like fold" evidence="7">
    <location>
        <begin position="15"/>
        <end position="180"/>
    </location>
</feature>
<dbReference type="EMBL" id="BNAY01000011">
    <property type="protein sequence ID" value="GHH34237.1"/>
    <property type="molecule type" value="Genomic_DNA"/>
</dbReference>
<evidence type="ECO:0000256" key="5">
    <source>
        <dbReference type="ARBA" id="ARBA00048542"/>
    </source>
</evidence>
<dbReference type="PANTHER" id="PTHR43741">
    <property type="entry name" value="FMN-DEPENDENT NADH-AZOREDUCTASE 1"/>
    <property type="match status" value="1"/>
</dbReference>
<comment type="similarity">
    <text evidence="6">Belongs to the azoreductase type 1 family.</text>
</comment>
<comment type="caution">
    <text evidence="8">The sequence shown here is derived from an EMBL/GenBank/DDBJ whole genome shotgun (WGS) entry which is preliminary data.</text>
</comment>
<evidence type="ECO:0000256" key="6">
    <source>
        <dbReference type="HAMAP-Rule" id="MF_01216"/>
    </source>
</evidence>
<feature type="binding site" evidence="6">
    <location>
        <begin position="150"/>
        <end position="153"/>
    </location>
    <ligand>
        <name>FMN</name>
        <dbReference type="ChEBI" id="CHEBI:58210"/>
    </ligand>
</feature>
<dbReference type="EC" id="1.6.5.-" evidence="6"/>
<evidence type="ECO:0000313" key="9">
    <source>
        <dbReference type="Proteomes" id="UP000635387"/>
    </source>
</evidence>
<reference evidence="9" key="1">
    <citation type="journal article" date="2019" name="Int. J. Syst. Evol. Microbiol.">
        <title>The Global Catalogue of Microorganisms (GCM) 10K type strain sequencing project: providing services to taxonomists for standard genome sequencing and annotation.</title>
        <authorList>
            <consortium name="The Broad Institute Genomics Platform"/>
            <consortium name="The Broad Institute Genome Sequencing Center for Infectious Disease"/>
            <person name="Wu L."/>
            <person name="Ma J."/>
        </authorList>
    </citation>
    <scope>NUCLEOTIDE SEQUENCE [LARGE SCALE GENOMIC DNA]</scope>
    <source>
        <strain evidence="9">CGMCC 4.7683</strain>
    </source>
</reference>
<dbReference type="EC" id="1.7.1.17" evidence="6"/>
<accession>A0ABQ3M6D2</accession>
<evidence type="ECO:0000256" key="2">
    <source>
        <dbReference type="ARBA" id="ARBA00022643"/>
    </source>
</evidence>
<proteinExistence type="inferred from homology"/>
<name>A0ABQ3M6D2_9PSEU</name>
<dbReference type="InterPro" id="IPR029039">
    <property type="entry name" value="Flavoprotein-like_sf"/>
</dbReference>
<evidence type="ECO:0000259" key="7">
    <source>
        <dbReference type="Pfam" id="PF02525"/>
    </source>
</evidence>
<evidence type="ECO:0000313" key="8">
    <source>
        <dbReference type="EMBL" id="GHH34237.1"/>
    </source>
</evidence>
<comment type="function">
    <text evidence="6">Quinone reductase that provides resistance to thiol-specific stress caused by electrophilic quinones.</text>
</comment>
<dbReference type="HAMAP" id="MF_01216">
    <property type="entry name" value="Azoreductase_type1"/>
    <property type="match status" value="1"/>
</dbReference>
<comment type="catalytic activity">
    <reaction evidence="5">
        <text>N,N-dimethyl-1,4-phenylenediamine + anthranilate + 2 NAD(+) = 2-(4-dimethylaminophenyl)diazenylbenzoate + 2 NADH + 2 H(+)</text>
        <dbReference type="Rhea" id="RHEA:55872"/>
        <dbReference type="ChEBI" id="CHEBI:15378"/>
        <dbReference type="ChEBI" id="CHEBI:15783"/>
        <dbReference type="ChEBI" id="CHEBI:16567"/>
        <dbReference type="ChEBI" id="CHEBI:57540"/>
        <dbReference type="ChEBI" id="CHEBI:57945"/>
        <dbReference type="ChEBI" id="CHEBI:71579"/>
        <dbReference type="EC" id="1.7.1.17"/>
    </reaction>
    <physiologicalReaction direction="right-to-left" evidence="5">
        <dbReference type="Rhea" id="RHEA:55874"/>
    </physiologicalReaction>
</comment>
<sequence length="225" mass="24298">MRYTNYLCKIMGMTHLLHIDSSITGEHSISRHLTARAAAAWRAAHPEGTVTYRDLGADPLPHLNTATHLSRAVPPEQHTPEQAEGWRLIKELIDEVKAADTVLLGLPLYNFGPPSTVKSWVDHLIAPGLSIDPETNQGLLGGRDFIVLASRGGGYGEGTPRAGWDHAQSWIPHGVSLTGLEPRFVTAELTMAKVNPAMADLIPLAEASQAEAERAIDALWTPVAA</sequence>
<comment type="subunit">
    <text evidence="6">Homodimer.</text>
</comment>
<gene>
    <name evidence="8" type="primary">acpD</name>
    <name evidence="6" type="synonym">azoR</name>
    <name evidence="8" type="ORF">GCM10017790_73840</name>
</gene>
<comment type="caution">
    <text evidence="6">Lacks conserved residue(s) required for the propagation of feature annotation.</text>
</comment>
<evidence type="ECO:0000256" key="1">
    <source>
        <dbReference type="ARBA" id="ARBA00022630"/>
    </source>
</evidence>
<protein>
    <recommendedName>
        <fullName evidence="6">FMN dependent NADH:quinone oxidoreductase</fullName>
        <ecNumber evidence="6">1.6.5.-</ecNumber>
    </recommendedName>
    <alternativeName>
        <fullName evidence="6">Azo-dye reductase</fullName>
    </alternativeName>
    <alternativeName>
        <fullName evidence="6">FMN-dependent NADH-azo compound oxidoreductase</fullName>
    </alternativeName>
    <alternativeName>
        <fullName evidence="6">FMN-dependent NADH-azoreductase</fullName>
        <ecNumber evidence="6">1.7.1.17</ecNumber>
    </alternativeName>
</protein>
<comment type="function">
    <text evidence="6">Also exhibits azoreductase activity. Catalyzes the reductive cleavage of the azo bond in aromatic azo compounds to the corresponding amines.</text>
</comment>
<comment type="cofactor">
    <cofactor evidence="6">
        <name>FMN</name>
        <dbReference type="ChEBI" id="CHEBI:58210"/>
    </cofactor>
    <text evidence="6">Binds 1 FMN per subunit.</text>
</comment>
<dbReference type="InterPro" id="IPR050104">
    <property type="entry name" value="FMN-dep_NADH:Q_OxRdtase_AzoR1"/>
</dbReference>
<dbReference type="Proteomes" id="UP000635387">
    <property type="component" value="Unassembled WGS sequence"/>
</dbReference>
<dbReference type="PANTHER" id="PTHR43741:SF4">
    <property type="entry name" value="FMN-DEPENDENT NADH:QUINONE OXIDOREDUCTASE"/>
    <property type="match status" value="1"/>
</dbReference>
<keyword evidence="9" id="KW-1185">Reference proteome</keyword>
<keyword evidence="3 6" id="KW-0560">Oxidoreductase</keyword>
<evidence type="ECO:0000256" key="3">
    <source>
        <dbReference type="ARBA" id="ARBA00023002"/>
    </source>
</evidence>
<evidence type="ECO:0000256" key="4">
    <source>
        <dbReference type="ARBA" id="ARBA00023027"/>
    </source>
</evidence>
<dbReference type="InterPro" id="IPR003680">
    <property type="entry name" value="Flavodoxin_fold"/>
</dbReference>
<dbReference type="SUPFAM" id="SSF52218">
    <property type="entry name" value="Flavoproteins"/>
    <property type="match status" value="1"/>
</dbReference>
<comment type="catalytic activity">
    <reaction evidence="6">
        <text>2 a quinone + NADH + H(+) = 2 a 1,4-benzosemiquinone + NAD(+)</text>
        <dbReference type="Rhea" id="RHEA:65952"/>
        <dbReference type="ChEBI" id="CHEBI:15378"/>
        <dbReference type="ChEBI" id="CHEBI:57540"/>
        <dbReference type="ChEBI" id="CHEBI:57945"/>
        <dbReference type="ChEBI" id="CHEBI:132124"/>
        <dbReference type="ChEBI" id="CHEBI:134225"/>
    </reaction>
</comment>
<organism evidence="8 9">
    <name type="scientific">Amycolatopsis oliviviridis</name>
    <dbReference type="NCBI Taxonomy" id="1471590"/>
    <lineage>
        <taxon>Bacteria</taxon>
        <taxon>Bacillati</taxon>
        <taxon>Actinomycetota</taxon>
        <taxon>Actinomycetes</taxon>
        <taxon>Pseudonocardiales</taxon>
        <taxon>Pseudonocardiaceae</taxon>
        <taxon>Amycolatopsis</taxon>
    </lineage>
</organism>
<keyword evidence="1 6" id="KW-0285">Flavoprotein</keyword>
<dbReference type="Pfam" id="PF02525">
    <property type="entry name" value="Flavodoxin_2"/>
    <property type="match status" value="1"/>
</dbReference>
<dbReference type="InterPro" id="IPR023048">
    <property type="entry name" value="NADH:quinone_OxRdtase_FMN_depd"/>
</dbReference>
<feature type="binding site" evidence="6">
    <location>
        <position position="22"/>
    </location>
    <ligand>
        <name>FMN</name>
        <dbReference type="ChEBI" id="CHEBI:58210"/>
    </ligand>
</feature>
<feature type="binding site" evidence="6">
    <location>
        <begin position="28"/>
        <end position="30"/>
    </location>
    <ligand>
        <name>FMN</name>
        <dbReference type="ChEBI" id="CHEBI:58210"/>
    </ligand>
</feature>
<keyword evidence="2 6" id="KW-0288">FMN</keyword>
<keyword evidence="4 6" id="KW-0520">NAD</keyword>